<reference evidence="1 2" key="1">
    <citation type="submission" date="2024-02" db="EMBL/GenBank/DDBJ databases">
        <authorList>
            <person name="Daric V."/>
            <person name="Darras S."/>
        </authorList>
    </citation>
    <scope>NUCLEOTIDE SEQUENCE [LARGE SCALE GENOMIC DNA]</scope>
</reference>
<organism evidence="1 2">
    <name type="scientific">Clavelina lepadiformis</name>
    <name type="common">Light-bulb sea squirt</name>
    <name type="synonym">Ascidia lepadiformis</name>
    <dbReference type="NCBI Taxonomy" id="159417"/>
    <lineage>
        <taxon>Eukaryota</taxon>
        <taxon>Metazoa</taxon>
        <taxon>Chordata</taxon>
        <taxon>Tunicata</taxon>
        <taxon>Ascidiacea</taxon>
        <taxon>Aplousobranchia</taxon>
        <taxon>Clavelinidae</taxon>
        <taxon>Clavelina</taxon>
    </lineage>
</organism>
<protein>
    <submittedName>
        <fullName evidence="1">Uncharacterized protein</fullName>
    </submittedName>
</protein>
<evidence type="ECO:0000313" key="1">
    <source>
        <dbReference type="EMBL" id="CAK8686506.1"/>
    </source>
</evidence>
<keyword evidence="2" id="KW-1185">Reference proteome</keyword>
<comment type="caution">
    <text evidence="1">The sequence shown here is derived from an EMBL/GenBank/DDBJ whole genome shotgun (WGS) entry which is preliminary data.</text>
</comment>
<proteinExistence type="predicted"/>
<dbReference type="EMBL" id="CAWYQH010000102">
    <property type="protein sequence ID" value="CAK8686506.1"/>
    <property type="molecule type" value="Genomic_DNA"/>
</dbReference>
<gene>
    <name evidence="1" type="ORF">CVLEPA_LOCUS18432</name>
</gene>
<sequence length="70" mass="7730">MAVLFDEVFATNKTSPRRFNKICGAKVNLTYDVTGKQLYDVVALMADSINEGKTELVENLMGVTSKLLNC</sequence>
<evidence type="ECO:0000313" key="2">
    <source>
        <dbReference type="Proteomes" id="UP001642483"/>
    </source>
</evidence>
<accession>A0ABP0G6N3</accession>
<dbReference type="Proteomes" id="UP001642483">
    <property type="component" value="Unassembled WGS sequence"/>
</dbReference>
<name>A0ABP0G6N3_CLALP</name>